<dbReference type="AlphaFoldDB" id="A0A409YAY6"/>
<dbReference type="EMBL" id="NHTK01001329">
    <property type="protein sequence ID" value="PPR00159.1"/>
    <property type="molecule type" value="Genomic_DNA"/>
</dbReference>
<gene>
    <name evidence="1" type="ORF">CVT24_005060</name>
</gene>
<dbReference type="InParanoid" id="A0A409YAY6"/>
<proteinExistence type="predicted"/>
<evidence type="ECO:0000313" key="2">
    <source>
        <dbReference type="Proteomes" id="UP000284842"/>
    </source>
</evidence>
<organism evidence="1 2">
    <name type="scientific">Panaeolus cyanescens</name>
    <dbReference type="NCBI Taxonomy" id="181874"/>
    <lineage>
        <taxon>Eukaryota</taxon>
        <taxon>Fungi</taxon>
        <taxon>Dikarya</taxon>
        <taxon>Basidiomycota</taxon>
        <taxon>Agaricomycotina</taxon>
        <taxon>Agaricomycetes</taxon>
        <taxon>Agaricomycetidae</taxon>
        <taxon>Agaricales</taxon>
        <taxon>Agaricineae</taxon>
        <taxon>Galeropsidaceae</taxon>
        <taxon>Panaeolus</taxon>
    </lineage>
</organism>
<protein>
    <recommendedName>
        <fullName evidence="3">F-box domain-containing protein</fullName>
    </recommendedName>
</protein>
<keyword evidence="2" id="KW-1185">Reference proteome</keyword>
<name>A0A409YAY6_9AGAR</name>
<dbReference type="OrthoDB" id="2745898at2759"/>
<dbReference type="Proteomes" id="UP000284842">
    <property type="component" value="Unassembled WGS sequence"/>
</dbReference>
<evidence type="ECO:0000313" key="1">
    <source>
        <dbReference type="EMBL" id="PPR00159.1"/>
    </source>
</evidence>
<evidence type="ECO:0008006" key="3">
    <source>
        <dbReference type="Google" id="ProtNLM"/>
    </source>
</evidence>
<reference evidence="1 2" key="1">
    <citation type="journal article" date="2018" name="Evol. Lett.">
        <title>Horizontal gene cluster transfer increased hallucinogenic mushroom diversity.</title>
        <authorList>
            <person name="Reynolds H.T."/>
            <person name="Vijayakumar V."/>
            <person name="Gluck-Thaler E."/>
            <person name="Korotkin H.B."/>
            <person name="Matheny P.B."/>
            <person name="Slot J.C."/>
        </authorList>
    </citation>
    <scope>NUCLEOTIDE SEQUENCE [LARGE SCALE GENOMIC DNA]</scope>
    <source>
        <strain evidence="1 2">2629</strain>
    </source>
</reference>
<sequence length="361" mass="40802">MPDFVLPHDIVADIIDYFALRKETDQIKKLSSVSKFFRHHCRKHIFKSISTGDRSYSRAPPVDKFVDLLFKHPDVAKYIQKLDMDMGTDDLQDIALQQNLDTVLPLLTSLSSLRLSATSTSALASWDSLPAISIRSALPKLLLSASAIHTLTIQNFSDFSLTDVHEAIFLRTLNLYRVHLLPNSSFDLDSTPQGPNLDDINRPLSRLESHGDEQNFAQLLSEIIAPQYQTLKHLQLYSVISCNMHCPYAGICTALMKLEKRDILSSLSIHITLRGENPWIPDKEWAALPDVLLKPGWGSLKKLDIVVNIHSRIFPMDKVFGLRHTHLSPFFIEKTPFLTEFKVLLFNGGRVVGALTEMSPY</sequence>
<comment type="caution">
    <text evidence="1">The sequence shown here is derived from an EMBL/GenBank/DDBJ whole genome shotgun (WGS) entry which is preliminary data.</text>
</comment>
<accession>A0A409YAY6</accession>